<keyword evidence="2" id="KW-1185">Reference proteome</keyword>
<name>A0A9Q0E9P2_9TELE</name>
<evidence type="ECO:0000313" key="2">
    <source>
        <dbReference type="Proteomes" id="UP001148018"/>
    </source>
</evidence>
<dbReference type="AlphaFoldDB" id="A0A9Q0E9P2"/>
<accession>A0A9Q0E9P2</accession>
<reference evidence="1" key="1">
    <citation type="submission" date="2022-07" db="EMBL/GenBank/DDBJ databases">
        <title>Chromosome-level genome of Muraenolepis orangiensis.</title>
        <authorList>
            <person name="Kim J."/>
        </authorList>
    </citation>
    <scope>NUCLEOTIDE SEQUENCE</scope>
    <source>
        <strain evidence="1">KU_S4_2022</strain>
        <tissue evidence="1">Muscle</tissue>
    </source>
</reference>
<sequence>MDQSEAVFRIKDQSEAVFRIMDQSEAVFRIKDQSEAVFRIMDQSEAVFRIMDQSEAVFRIMVLVLASGLFSIEADEGESLVEILFRTINSLSLLGGGVHSSPCSLLPVGTLHL</sequence>
<dbReference type="Proteomes" id="UP001148018">
    <property type="component" value="Unassembled WGS sequence"/>
</dbReference>
<organism evidence="1 2">
    <name type="scientific">Muraenolepis orangiensis</name>
    <name type="common">Patagonian moray cod</name>
    <dbReference type="NCBI Taxonomy" id="630683"/>
    <lineage>
        <taxon>Eukaryota</taxon>
        <taxon>Metazoa</taxon>
        <taxon>Chordata</taxon>
        <taxon>Craniata</taxon>
        <taxon>Vertebrata</taxon>
        <taxon>Euteleostomi</taxon>
        <taxon>Actinopterygii</taxon>
        <taxon>Neopterygii</taxon>
        <taxon>Teleostei</taxon>
        <taxon>Neoteleostei</taxon>
        <taxon>Acanthomorphata</taxon>
        <taxon>Zeiogadaria</taxon>
        <taxon>Gadariae</taxon>
        <taxon>Gadiformes</taxon>
        <taxon>Muraenolepidoidei</taxon>
        <taxon>Muraenolepididae</taxon>
        <taxon>Muraenolepis</taxon>
    </lineage>
</organism>
<evidence type="ECO:0000313" key="1">
    <source>
        <dbReference type="EMBL" id="KAJ3601608.1"/>
    </source>
</evidence>
<proteinExistence type="predicted"/>
<comment type="caution">
    <text evidence="1">The sequence shown here is derived from an EMBL/GenBank/DDBJ whole genome shotgun (WGS) entry which is preliminary data.</text>
</comment>
<protein>
    <submittedName>
        <fullName evidence="1">Uncharacterized protein</fullName>
    </submittedName>
</protein>
<dbReference type="OrthoDB" id="9885925at2759"/>
<gene>
    <name evidence="1" type="ORF">NHX12_032576</name>
</gene>
<dbReference type="EMBL" id="JANIIK010000047">
    <property type="protein sequence ID" value="KAJ3601608.1"/>
    <property type="molecule type" value="Genomic_DNA"/>
</dbReference>